<organism evidence="1 2">
    <name type="scientific">Nannocystis radixulma</name>
    <dbReference type="NCBI Taxonomy" id="2995305"/>
    <lineage>
        <taxon>Bacteria</taxon>
        <taxon>Pseudomonadati</taxon>
        <taxon>Myxococcota</taxon>
        <taxon>Polyangia</taxon>
        <taxon>Nannocystales</taxon>
        <taxon>Nannocystaceae</taxon>
        <taxon>Nannocystis</taxon>
    </lineage>
</organism>
<evidence type="ECO:0000313" key="1">
    <source>
        <dbReference type="EMBL" id="MDC0666313.1"/>
    </source>
</evidence>
<reference evidence="1 2" key="1">
    <citation type="submission" date="2022-11" db="EMBL/GenBank/DDBJ databases">
        <title>Minimal conservation of predation-associated metabolite biosynthetic gene clusters underscores biosynthetic potential of Myxococcota including descriptions for ten novel species: Archangium lansinium sp. nov., Myxococcus landrumus sp. nov., Nannocystis bai.</title>
        <authorList>
            <person name="Ahearne A."/>
            <person name="Stevens C."/>
            <person name="Dowd S."/>
        </authorList>
    </citation>
    <scope>NUCLEOTIDE SEQUENCE [LARGE SCALE GENOMIC DNA]</scope>
    <source>
        <strain evidence="1 2">NCELM</strain>
    </source>
</reference>
<sequence length="685" mass="73757">MFNVANATTLRRGRRATSVALLCTATALISCTADEPFTQDQDSSDIAVRNGDFTKQSLDATSVAIQLLDKPTAFADTRIFVTLSKDDAGKLANPQVVGAGDEAAPIVLRDDGKGGDAKAGDLVFTGLAFADVEALKARAEAEAKQDVTEVPQFVGRSVETFVPATGIDLEKFLGGGVIKLPGTPKLLFSLASARHSLMITDPSVVRDFKRTYDPCTGDGDAMGPWGFGHLFTELANQSATGIDPADLVEDWLASWLTPQLPGSASVPVAARPMMQQLIDDWRNVSGGGALDLKQAPFRLLAIVNRIDLARRGKGGGGYGGGIGGDFLDAGEGRFVFGLVLPDGYKIEGYNKPGVLDEKTNCMLTPFTVIFEYKIDRPGCEKVRDWAQQWRALDTLPFGSTYNAALQDITDQFTAAGVSPGRGNDSALGQLRTNDFLMTFPWQMREHQLPVPSGFLTPHQVADTVDLFHDGTNSLGTWIATNIMGLPPQSFPWSGASDVPSPGTFWDGAHATLDTLLITSGPGNDGNDSRHNFSLGACSGCHARETDAEFTHVDNRTPLGRTQEAILSEFLLGEKINPSFDNTVTGNLHFVDDPSIAPRGGTINPTNPQHRRSFRDLELRQQKLVDFSSQSCLKLPPIDVEILEKSLLEKVPLPDDLFKGVQPVDTKQLPSLSLERLGDVPVAQVH</sequence>
<accession>A0ABT5AWU3</accession>
<name>A0ABT5AWU3_9BACT</name>
<protein>
    <recommendedName>
        <fullName evidence="3">Lipoprotein</fullName>
    </recommendedName>
</protein>
<gene>
    <name evidence="1" type="ORF">POL58_01130</name>
</gene>
<dbReference type="Proteomes" id="UP001217838">
    <property type="component" value="Unassembled WGS sequence"/>
</dbReference>
<dbReference type="RefSeq" id="WP_271993817.1">
    <property type="nucleotide sequence ID" value="NZ_JAQNDN010000001.1"/>
</dbReference>
<dbReference type="EMBL" id="JAQNDN010000001">
    <property type="protein sequence ID" value="MDC0666313.1"/>
    <property type="molecule type" value="Genomic_DNA"/>
</dbReference>
<comment type="caution">
    <text evidence="1">The sequence shown here is derived from an EMBL/GenBank/DDBJ whole genome shotgun (WGS) entry which is preliminary data.</text>
</comment>
<evidence type="ECO:0000313" key="2">
    <source>
        <dbReference type="Proteomes" id="UP001217838"/>
    </source>
</evidence>
<proteinExistence type="predicted"/>
<keyword evidence="2" id="KW-1185">Reference proteome</keyword>
<evidence type="ECO:0008006" key="3">
    <source>
        <dbReference type="Google" id="ProtNLM"/>
    </source>
</evidence>